<comment type="function">
    <text evidence="1">Functions as a component of the nuclear pore complex (NPC).</text>
</comment>
<evidence type="ECO:0000256" key="2">
    <source>
        <dbReference type="SAM" id="MobiDB-lite"/>
    </source>
</evidence>
<dbReference type="Proteomes" id="UP000807769">
    <property type="component" value="Unassembled WGS sequence"/>
</dbReference>
<keyword evidence="1" id="KW-0539">Nucleus</keyword>
<protein>
    <recommendedName>
        <fullName evidence="1">Nuclear pore complex protein</fullName>
    </recommendedName>
</protein>
<sequence>MSIFGSRAPTQHPVNPLDGHKKYMGSSAGGSHKDESTSQECSGAEPVEGAIIHWIGEDFRDSEIVLAHLADLTIWQFSNEDARLQYYRTHQFTDVSSRVQCHAGTLEAHEEAYYGADILHQDGAWQIMSAVLLLDPTKHQDFEDNLESFLHLRSTFDEVHKKNARNTYLLVYAGTLLGNNAVKVAVITAEQTINRAFEPLAQMKGLLPSVLALQAASSNIELLLLCSIQWTAFEDRMDDTVLEHATIILQDSLDRVIEYQSLEVSIMNQDTRVAWLSDYKGLLDQVYDAIIKLLTSDWMMPDETGDRHSRKLTQVWQIYVPELILQLHIMLCTSRENLKRVLELVNIVVDSRYKLYDDFLHLNGQRLGEYLGTVCWAMITGLEGVDRILSKLFYHNQTFSTHLFPMFM</sequence>
<dbReference type="GeneID" id="64627529"/>
<keyword evidence="1" id="KW-0653">Protein transport</keyword>
<gene>
    <name evidence="3" type="ORF">BJ212DRAFT_1303898</name>
</gene>
<accession>A0A9P7DXX5</accession>
<comment type="subcellular location">
    <subcellularLocation>
        <location evidence="1">Nucleus</location>
        <location evidence="1">Nuclear pore complex</location>
    </subcellularLocation>
    <subcellularLocation>
        <location evidence="1">Nucleus membrane</location>
    </subcellularLocation>
</comment>
<dbReference type="OrthoDB" id="2691671at2759"/>
<comment type="similarity">
    <text evidence="1">Belongs to the nucleoporin Nup84/Nup107 family.</text>
</comment>
<proteinExistence type="inferred from homology"/>
<keyword evidence="1" id="KW-0472">Membrane</keyword>
<dbReference type="GO" id="GO:0005643">
    <property type="term" value="C:nuclear pore"/>
    <property type="evidence" value="ECO:0007669"/>
    <property type="project" value="UniProtKB-SubCell"/>
</dbReference>
<keyword evidence="1" id="KW-0906">Nuclear pore complex</keyword>
<comment type="subunit">
    <text evidence="1">Part of the nuclear pore complex (NPC).</text>
</comment>
<dbReference type="GO" id="GO:0017056">
    <property type="term" value="F:structural constituent of nuclear pore"/>
    <property type="evidence" value="ECO:0007669"/>
    <property type="project" value="UniProtKB-UniRule"/>
</dbReference>
<dbReference type="Gene3D" id="1.20.190.50">
    <property type="match status" value="1"/>
</dbReference>
<dbReference type="GO" id="GO:0031965">
    <property type="term" value="C:nuclear membrane"/>
    <property type="evidence" value="ECO:0007669"/>
    <property type="project" value="UniProtKB-SubCell"/>
</dbReference>
<keyword evidence="1" id="KW-0509">mRNA transport</keyword>
<dbReference type="AlphaFoldDB" id="A0A9P7DXX5"/>
<dbReference type="RefSeq" id="XP_041187476.1">
    <property type="nucleotide sequence ID" value="XM_041333512.1"/>
</dbReference>
<keyword evidence="4" id="KW-1185">Reference proteome</keyword>
<dbReference type="EMBL" id="JABBWG010000050">
    <property type="protein sequence ID" value="KAG1805835.1"/>
    <property type="molecule type" value="Genomic_DNA"/>
</dbReference>
<dbReference type="Pfam" id="PF04121">
    <property type="entry name" value="Nup84_Nup100"/>
    <property type="match status" value="1"/>
</dbReference>
<keyword evidence="1" id="KW-0811">Translocation</keyword>
<feature type="region of interest" description="Disordered" evidence="2">
    <location>
        <begin position="1"/>
        <end position="43"/>
    </location>
</feature>
<reference evidence="3" key="1">
    <citation type="journal article" date="2020" name="New Phytol.">
        <title>Comparative genomics reveals dynamic genome evolution in host specialist ectomycorrhizal fungi.</title>
        <authorList>
            <person name="Lofgren L.A."/>
            <person name="Nguyen N.H."/>
            <person name="Vilgalys R."/>
            <person name="Ruytinx J."/>
            <person name="Liao H.L."/>
            <person name="Branco S."/>
            <person name="Kuo A."/>
            <person name="LaButti K."/>
            <person name="Lipzen A."/>
            <person name="Andreopoulos W."/>
            <person name="Pangilinan J."/>
            <person name="Riley R."/>
            <person name="Hundley H."/>
            <person name="Na H."/>
            <person name="Barry K."/>
            <person name="Grigoriev I.V."/>
            <person name="Stajich J.E."/>
            <person name="Kennedy P.G."/>
        </authorList>
    </citation>
    <scope>NUCLEOTIDE SEQUENCE</scope>
    <source>
        <strain evidence="3">MN1</strain>
    </source>
</reference>
<evidence type="ECO:0000313" key="4">
    <source>
        <dbReference type="Proteomes" id="UP000807769"/>
    </source>
</evidence>
<keyword evidence="1" id="KW-0813">Transport</keyword>
<organism evidence="3 4">
    <name type="scientific">Suillus subaureus</name>
    <dbReference type="NCBI Taxonomy" id="48587"/>
    <lineage>
        <taxon>Eukaryota</taxon>
        <taxon>Fungi</taxon>
        <taxon>Dikarya</taxon>
        <taxon>Basidiomycota</taxon>
        <taxon>Agaricomycotina</taxon>
        <taxon>Agaricomycetes</taxon>
        <taxon>Agaricomycetidae</taxon>
        <taxon>Boletales</taxon>
        <taxon>Suillineae</taxon>
        <taxon>Suillaceae</taxon>
        <taxon>Suillus</taxon>
    </lineage>
</organism>
<name>A0A9P7DXX5_9AGAM</name>
<dbReference type="GO" id="GO:0015031">
    <property type="term" value="P:protein transport"/>
    <property type="evidence" value="ECO:0007669"/>
    <property type="project" value="UniProtKB-KW"/>
</dbReference>
<evidence type="ECO:0000313" key="3">
    <source>
        <dbReference type="EMBL" id="KAG1805835.1"/>
    </source>
</evidence>
<comment type="caution">
    <text evidence="3">The sequence shown here is derived from an EMBL/GenBank/DDBJ whole genome shotgun (WGS) entry which is preliminary data.</text>
</comment>
<dbReference type="InterPro" id="IPR007252">
    <property type="entry name" value="Nup84/Nup107"/>
</dbReference>
<evidence type="ECO:0000256" key="1">
    <source>
        <dbReference type="RuleBase" id="RU365072"/>
    </source>
</evidence>